<evidence type="ECO:0000259" key="1">
    <source>
        <dbReference type="Pfam" id="PF12146"/>
    </source>
</evidence>
<evidence type="ECO:0000313" key="2">
    <source>
        <dbReference type="EMBL" id="HIZ73521.1"/>
    </source>
</evidence>
<organism evidence="2 3">
    <name type="scientific">Candidatus Gallimonas intestinavium</name>
    <dbReference type="NCBI Taxonomy" id="2838603"/>
    <lineage>
        <taxon>Bacteria</taxon>
        <taxon>Bacillati</taxon>
        <taxon>Bacillota</taxon>
        <taxon>Clostridia</taxon>
        <taxon>Candidatus Gallimonas</taxon>
    </lineage>
</organism>
<protein>
    <submittedName>
        <fullName evidence="2">Alpha/beta hydrolase</fullName>
    </submittedName>
</protein>
<dbReference type="SUPFAM" id="SSF53474">
    <property type="entry name" value="alpha/beta-Hydrolases"/>
    <property type="match status" value="1"/>
</dbReference>
<dbReference type="Pfam" id="PF12146">
    <property type="entry name" value="Hydrolase_4"/>
    <property type="match status" value="1"/>
</dbReference>
<gene>
    <name evidence="2" type="ORF">H9964_08065</name>
</gene>
<accession>A0A9D2JZZ0</accession>
<keyword evidence="2" id="KW-0378">Hydrolase</keyword>
<sequence>MTLKNGKKEIFVYEWPVESPKAIVQIVHGMAEHAGRYEAFARFLNEHGYYVVADDHRGHGRTDEKSLGYAPKDMFEHTLSDEALILETFQRKYADTPVVVLGFSYGSFLTQHFLARHGEDLAGAIVAGSSYKKDAEVYLGSAVAALGCFFCGEKKPAKLIEKLSFGAYAKGFEGGAWLSTDDENNKAYKDDPFCGFTCSFRFYSDFFRGLRGLYTPAYTAKLRRDLPVLLISGADDPVGARGKGVKKLYDFYTKQAGMKNVKLKLFENSRHEFLNETDGRAEKWGAVLAFLEETAGAPSEEPAAESSGSCD</sequence>
<feature type="domain" description="Serine aminopeptidase S33" evidence="1">
    <location>
        <begin position="19"/>
        <end position="278"/>
    </location>
</feature>
<proteinExistence type="predicted"/>
<comment type="caution">
    <text evidence="2">The sequence shown here is derived from an EMBL/GenBank/DDBJ whole genome shotgun (WGS) entry which is preliminary data.</text>
</comment>
<dbReference type="Proteomes" id="UP000824102">
    <property type="component" value="Unassembled WGS sequence"/>
</dbReference>
<reference evidence="2" key="1">
    <citation type="journal article" date="2021" name="PeerJ">
        <title>Extensive microbial diversity within the chicken gut microbiome revealed by metagenomics and culture.</title>
        <authorList>
            <person name="Gilroy R."/>
            <person name="Ravi A."/>
            <person name="Getino M."/>
            <person name="Pursley I."/>
            <person name="Horton D.L."/>
            <person name="Alikhan N.F."/>
            <person name="Baker D."/>
            <person name="Gharbi K."/>
            <person name="Hall N."/>
            <person name="Watson M."/>
            <person name="Adriaenssens E.M."/>
            <person name="Foster-Nyarko E."/>
            <person name="Jarju S."/>
            <person name="Secka A."/>
            <person name="Antonio M."/>
            <person name="Oren A."/>
            <person name="Chaudhuri R.R."/>
            <person name="La Ragione R."/>
            <person name="Hildebrand F."/>
            <person name="Pallen M.J."/>
        </authorList>
    </citation>
    <scope>NUCLEOTIDE SEQUENCE</scope>
    <source>
        <strain evidence="2">ChiW7-2402</strain>
    </source>
</reference>
<dbReference type="GO" id="GO:0016787">
    <property type="term" value="F:hydrolase activity"/>
    <property type="evidence" value="ECO:0007669"/>
    <property type="project" value="UniProtKB-KW"/>
</dbReference>
<dbReference type="InterPro" id="IPR022742">
    <property type="entry name" value="Hydrolase_4"/>
</dbReference>
<dbReference type="Gene3D" id="3.40.50.1820">
    <property type="entry name" value="alpha/beta hydrolase"/>
    <property type="match status" value="1"/>
</dbReference>
<dbReference type="EMBL" id="DXBB01000121">
    <property type="protein sequence ID" value="HIZ73521.1"/>
    <property type="molecule type" value="Genomic_DNA"/>
</dbReference>
<dbReference type="AlphaFoldDB" id="A0A9D2JZZ0"/>
<reference evidence="2" key="2">
    <citation type="submission" date="2021-04" db="EMBL/GenBank/DDBJ databases">
        <authorList>
            <person name="Gilroy R."/>
        </authorList>
    </citation>
    <scope>NUCLEOTIDE SEQUENCE</scope>
    <source>
        <strain evidence="2">ChiW7-2402</strain>
    </source>
</reference>
<evidence type="ECO:0000313" key="3">
    <source>
        <dbReference type="Proteomes" id="UP000824102"/>
    </source>
</evidence>
<dbReference type="InterPro" id="IPR051044">
    <property type="entry name" value="MAG_DAG_Lipase"/>
</dbReference>
<dbReference type="PANTHER" id="PTHR11614">
    <property type="entry name" value="PHOSPHOLIPASE-RELATED"/>
    <property type="match status" value="1"/>
</dbReference>
<dbReference type="InterPro" id="IPR029058">
    <property type="entry name" value="AB_hydrolase_fold"/>
</dbReference>
<name>A0A9D2JZZ0_9FIRM</name>